<protein>
    <submittedName>
        <fullName evidence="2">Uncharacterized protein</fullName>
    </submittedName>
</protein>
<dbReference type="AlphaFoldDB" id="A0A5M3MM86"/>
<dbReference type="GeneID" id="19209120"/>
<accession>A0A5M3MM86</accession>
<reference evidence="3" key="1">
    <citation type="journal article" date="2012" name="Science">
        <title>The Paleozoic origin of enzymatic lignin decomposition reconstructed from 31 fungal genomes.</title>
        <authorList>
            <person name="Floudas D."/>
            <person name="Binder M."/>
            <person name="Riley R."/>
            <person name="Barry K."/>
            <person name="Blanchette R.A."/>
            <person name="Henrissat B."/>
            <person name="Martinez A.T."/>
            <person name="Otillar R."/>
            <person name="Spatafora J.W."/>
            <person name="Yadav J.S."/>
            <person name="Aerts A."/>
            <person name="Benoit I."/>
            <person name="Boyd A."/>
            <person name="Carlson A."/>
            <person name="Copeland A."/>
            <person name="Coutinho P.M."/>
            <person name="de Vries R.P."/>
            <person name="Ferreira P."/>
            <person name="Findley K."/>
            <person name="Foster B."/>
            <person name="Gaskell J."/>
            <person name="Glotzer D."/>
            <person name="Gorecki P."/>
            <person name="Heitman J."/>
            <person name="Hesse C."/>
            <person name="Hori C."/>
            <person name="Igarashi K."/>
            <person name="Jurgens J.A."/>
            <person name="Kallen N."/>
            <person name="Kersten P."/>
            <person name="Kohler A."/>
            <person name="Kuees U."/>
            <person name="Kumar T.K.A."/>
            <person name="Kuo A."/>
            <person name="LaButti K."/>
            <person name="Larrondo L.F."/>
            <person name="Lindquist E."/>
            <person name="Ling A."/>
            <person name="Lombard V."/>
            <person name="Lucas S."/>
            <person name="Lundell T."/>
            <person name="Martin R."/>
            <person name="McLaughlin D.J."/>
            <person name="Morgenstern I."/>
            <person name="Morin E."/>
            <person name="Murat C."/>
            <person name="Nagy L.G."/>
            <person name="Nolan M."/>
            <person name="Ohm R.A."/>
            <person name="Patyshakuliyeva A."/>
            <person name="Rokas A."/>
            <person name="Ruiz-Duenas F.J."/>
            <person name="Sabat G."/>
            <person name="Salamov A."/>
            <person name="Samejima M."/>
            <person name="Schmutz J."/>
            <person name="Slot J.C."/>
            <person name="St John F."/>
            <person name="Stenlid J."/>
            <person name="Sun H."/>
            <person name="Sun S."/>
            <person name="Syed K."/>
            <person name="Tsang A."/>
            <person name="Wiebenga A."/>
            <person name="Young D."/>
            <person name="Pisabarro A."/>
            <person name="Eastwood D.C."/>
            <person name="Martin F."/>
            <person name="Cullen D."/>
            <person name="Grigoriev I.V."/>
            <person name="Hibbett D.S."/>
        </authorList>
    </citation>
    <scope>NUCLEOTIDE SEQUENCE [LARGE SCALE GENOMIC DNA]</scope>
    <source>
        <strain evidence="3">RWD-64-598 SS2</strain>
    </source>
</reference>
<organism evidence="2 3">
    <name type="scientific">Coniophora puteana (strain RWD-64-598)</name>
    <name type="common">Brown rot fungus</name>
    <dbReference type="NCBI Taxonomy" id="741705"/>
    <lineage>
        <taxon>Eukaryota</taxon>
        <taxon>Fungi</taxon>
        <taxon>Dikarya</taxon>
        <taxon>Basidiomycota</taxon>
        <taxon>Agaricomycotina</taxon>
        <taxon>Agaricomycetes</taxon>
        <taxon>Agaricomycetidae</taxon>
        <taxon>Boletales</taxon>
        <taxon>Coniophorineae</taxon>
        <taxon>Coniophoraceae</taxon>
        <taxon>Coniophora</taxon>
    </lineage>
</organism>
<keyword evidence="3" id="KW-1185">Reference proteome</keyword>
<dbReference type="KEGG" id="cput:CONPUDRAFT_73473"/>
<dbReference type="EMBL" id="JH711579">
    <property type="protein sequence ID" value="EIW80322.1"/>
    <property type="molecule type" value="Genomic_DNA"/>
</dbReference>
<dbReference type="Proteomes" id="UP000053558">
    <property type="component" value="Unassembled WGS sequence"/>
</dbReference>
<dbReference type="RefSeq" id="XP_007769097.1">
    <property type="nucleotide sequence ID" value="XM_007770907.1"/>
</dbReference>
<name>A0A5M3MM86_CONPW</name>
<feature type="region of interest" description="Disordered" evidence="1">
    <location>
        <begin position="124"/>
        <end position="145"/>
    </location>
</feature>
<proteinExistence type="predicted"/>
<evidence type="ECO:0000313" key="2">
    <source>
        <dbReference type="EMBL" id="EIW80322.1"/>
    </source>
</evidence>
<gene>
    <name evidence="2" type="ORF">CONPUDRAFT_73473</name>
</gene>
<sequence>MSTNASENSDYRFNAEALSLRQWNGINYFNGRRKACVVIFDDDSHLHLSTRESSRTSQYFCLPMSKEWTVYPLNFGTSREWLLESRSRKHGNVIERWSLEFDSLETHDRFGVVLTECQNRGSENKQASGILAQPGKQAPEDKSELDGESWVIIGHH</sequence>
<comment type="caution">
    <text evidence="2">The sequence shown here is derived from an EMBL/GenBank/DDBJ whole genome shotgun (WGS) entry which is preliminary data.</text>
</comment>
<evidence type="ECO:0000313" key="3">
    <source>
        <dbReference type="Proteomes" id="UP000053558"/>
    </source>
</evidence>
<evidence type="ECO:0000256" key="1">
    <source>
        <dbReference type="SAM" id="MobiDB-lite"/>
    </source>
</evidence>